<evidence type="ECO:0000313" key="2">
    <source>
        <dbReference type="EMBL" id="PON53835.1"/>
    </source>
</evidence>
<keyword evidence="3" id="KW-1185">Reference proteome</keyword>
<dbReference type="GO" id="GO:0043565">
    <property type="term" value="F:sequence-specific DNA binding"/>
    <property type="evidence" value="ECO:0007669"/>
    <property type="project" value="InterPro"/>
</dbReference>
<comment type="caution">
    <text evidence="2">The sequence shown here is derived from an EMBL/GenBank/DDBJ whole genome shotgun (WGS) entry which is preliminary data.</text>
</comment>
<dbReference type="PANTHER" id="PTHR46354">
    <property type="entry name" value="DOG1 DOMAIN-CONTAINING PROTEIN"/>
    <property type="match status" value="1"/>
</dbReference>
<dbReference type="GO" id="GO:0006351">
    <property type="term" value="P:DNA-templated transcription"/>
    <property type="evidence" value="ECO:0007669"/>
    <property type="project" value="InterPro"/>
</dbReference>
<evidence type="ECO:0000313" key="3">
    <source>
        <dbReference type="Proteomes" id="UP000237105"/>
    </source>
</evidence>
<dbReference type="PANTHER" id="PTHR46354:SF9">
    <property type="entry name" value="PROTEIN INAPERTURATE POLLEN1"/>
    <property type="match status" value="1"/>
</dbReference>
<dbReference type="Pfam" id="PF14144">
    <property type="entry name" value="DOG1"/>
    <property type="match status" value="1"/>
</dbReference>
<proteinExistence type="predicted"/>
<dbReference type="InterPro" id="IPR025422">
    <property type="entry name" value="TGA_domain"/>
</dbReference>
<accession>A0A2P5BYK3</accession>
<dbReference type="AlphaFoldDB" id="A0A2P5BYK3"/>
<dbReference type="STRING" id="3476.A0A2P5BYK3"/>
<dbReference type="PROSITE" id="PS51806">
    <property type="entry name" value="DOG1"/>
    <property type="match status" value="1"/>
</dbReference>
<dbReference type="OrthoDB" id="683795at2759"/>
<dbReference type="InterPro" id="IPR051886">
    <property type="entry name" value="Seed_Dev/Stress_Resp_Reg"/>
</dbReference>
<dbReference type="EMBL" id="JXTB01000202">
    <property type="protein sequence ID" value="PON53835.1"/>
    <property type="molecule type" value="Genomic_DNA"/>
</dbReference>
<gene>
    <name evidence="2" type="ORF">PanWU01x14_199970</name>
</gene>
<reference evidence="3" key="1">
    <citation type="submission" date="2016-06" db="EMBL/GenBank/DDBJ databases">
        <title>Parallel loss of symbiosis genes in relatives of nitrogen-fixing non-legume Parasponia.</title>
        <authorList>
            <person name="Van Velzen R."/>
            <person name="Holmer R."/>
            <person name="Bu F."/>
            <person name="Rutten L."/>
            <person name="Van Zeijl A."/>
            <person name="Liu W."/>
            <person name="Santuari L."/>
            <person name="Cao Q."/>
            <person name="Sharma T."/>
            <person name="Shen D."/>
            <person name="Roswanjaya Y."/>
            <person name="Wardhani T."/>
            <person name="Kalhor M.S."/>
            <person name="Jansen J."/>
            <person name="Van den Hoogen J."/>
            <person name="Gungor B."/>
            <person name="Hartog M."/>
            <person name="Hontelez J."/>
            <person name="Verver J."/>
            <person name="Yang W.-C."/>
            <person name="Schijlen E."/>
            <person name="Repin R."/>
            <person name="Schilthuizen M."/>
            <person name="Schranz E."/>
            <person name="Heidstra R."/>
            <person name="Miyata K."/>
            <person name="Fedorova E."/>
            <person name="Kohlen W."/>
            <person name="Bisseling T."/>
            <person name="Smit S."/>
            <person name="Geurts R."/>
        </authorList>
    </citation>
    <scope>NUCLEOTIDE SEQUENCE [LARGE SCALE GENOMIC DNA]</scope>
    <source>
        <strain evidence="3">cv. WU1-14</strain>
    </source>
</reference>
<sequence length="290" mass="32667">MLKASVNGLFSKKKTTSRSRPFREYYSEWFNLLKNSLLPRLRLSIHGSSIAQLSTQVDVVRAHFHSYYDALDLAAQNDGVAQLLFPDWRNPLEKPFLWLGDLHPYLFTNLLRSFLENDDANEEDDDQNDVVFEELAGRVLGNDELFNRPWHIVMAWKNASEAALMGRIEQIECGLRLMVPALVARARKAQAGFVEAIAEDWAAGKREAAEEAVGRALTGQMEEMVGVFVDANRLRRSVLAEIVGATSVYQAALFLEGLAQFLVGFRDPDLVGEFESCKVPLSKISRFQSL</sequence>
<protein>
    <submittedName>
        <fullName evidence="2">TGA transcription factor</fullName>
    </submittedName>
</protein>
<name>A0A2P5BYK3_PARAD</name>
<evidence type="ECO:0000259" key="1">
    <source>
        <dbReference type="PROSITE" id="PS51806"/>
    </source>
</evidence>
<organism evidence="2 3">
    <name type="scientific">Parasponia andersonii</name>
    <name type="common">Sponia andersonii</name>
    <dbReference type="NCBI Taxonomy" id="3476"/>
    <lineage>
        <taxon>Eukaryota</taxon>
        <taxon>Viridiplantae</taxon>
        <taxon>Streptophyta</taxon>
        <taxon>Embryophyta</taxon>
        <taxon>Tracheophyta</taxon>
        <taxon>Spermatophyta</taxon>
        <taxon>Magnoliopsida</taxon>
        <taxon>eudicotyledons</taxon>
        <taxon>Gunneridae</taxon>
        <taxon>Pentapetalae</taxon>
        <taxon>rosids</taxon>
        <taxon>fabids</taxon>
        <taxon>Rosales</taxon>
        <taxon>Cannabaceae</taxon>
        <taxon>Parasponia</taxon>
    </lineage>
</organism>
<feature type="domain" description="DOG1" evidence="1">
    <location>
        <begin position="19"/>
        <end position="275"/>
    </location>
</feature>
<dbReference type="Proteomes" id="UP000237105">
    <property type="component" value="Unassembled WGS sequence"/>
</dbReference>